<evidence type="ECO:0008006" key="4">
    <source>
        <dbReference type="Google" id="ProtNLM"/>
    </source>
</evidence>
<gene>
    <name evidence="2" type="ORF">R9X50_00613700</name>
</gene>
<proteinExistence type="predicted"/>
<dbReference type="SUPFAM" id="SSF46785">
    <property type="entry name" value="Winged helix' DNA-binding domain"/>
    <property type="match status" value="1"/>
</dbReference>
<feature type="compositionally biased region" description="Low complexity" evidence="1">
    <location>
        <begin position="598"/>
        <end position="609"/>
    </location>
</feature>
<dbReference type="AlphaFoldDB" id="A0AAQ3M972"/>
<feature type="compositionally biased region" description="Basic and acidic residues" evidence="1">
    <location>
        <begin position="367"/>
        <end position="408"/>
    </location>
</feature>
<feature type="compositionally biased region" description="Basic and acidic residues" evidence="1">
    <location>
        <begin position="473"/>
        <end position="487"/>
    </location>
</feature>
<dbReference type="InterPro" id="IPR042065">
    <property type="entry name" value="E3_ELL-like"/>
</dbReference>
<sequence length="776" mass="84322">MAACSMPAAGVTLHGGANHDDTPKPNWTTAISLKLSHEILQDIKRASKEKNGLQFQTGRFPKLRIGHNIIDLTLSPDAFRTELYSTTAGKPADFNFGGIVSHRAELKAVPRKNDHDTSGSDAALAALQNSLASYEQEKQANATNITDSVLAIPRNRFEAARKQKQDARRGHFSSSANSSHNGTPVHSLGPAPTSVPTSEGAARVQAMRTPLIHLLALKPISLNDIISKTHIPKHELESILQKIGKQVDGKWQLTDRAFKELDVWKFGYKSSDDRQSAVDNAIRAYDRLRIGQDEDIWQRLLPKSDRGKGIVLSRLNLGSGHANRGLTPNLASPVPHPDGMADSNPASASNTPRLGGVTPRSAPKGSDVMKRLLSKDPKKARAQDDAKEKKRKGKESVREPEPSSRDGPKNATIKRAIAKRANQKIKSAELVHNSSDDSGVESESRKPVRRADPKSETSRPSLKQKSQPSGTLDKNDGKQKGESDKPPAKAIKGAGAASSSTASLTAKPRPSIGGKRTPSNTNTTISAPNSNQKSQLSPQKPLGKPTVPSPLGAARPRVASDISDRSAIGVQQSRARAGVDTPKGLGISNGTRKRHDTITSTDSGISSASDKVRQDSNKPSKQGETRLRQSIVNGSGLKADQKTKRKSDHLFSSQANDGPAQKYRKTEVPSSLAQKMRPSMVKQPIRSHVSPIFDSSDSSTSIPDTLTYYQGVTMAQKFRDVYYPAYAALYDEQAGKEERGEAVTKSERQKLWDMHTRLEQMKHDIRIASQRQHREG</sequence>
<feature type="compositionally biased region" description="Polar residues" evidence="1">
    <location>
        <begin position="172"/>
        <end position="184"/>
    </location>
</feature>
<feature type="compositionally biased region" description="Polar residues" evidence="1">
    <location>
        <begin position="458"/>
        <end position="472"/>
    </location>
</feature>
<name>A0AAQ3M972_9PEZI</name>
<feature type="region of interest" description="Disordered" evidence="1">
    <location>
        <begin position="321"/>
        <end position="700"/>
    </location>
</feature>
<reference evidence="2 3" key="1">
    <citation type="submission" date="2023-11" db="EMBL/GenBank/DDBJ databases">
        <title>An acidophilic fungus is an integral part of prey digestion in a carnivorous sundew plant.</title>
        <authorList>
            <person name="Tsai I.J."/>
        </authorList>
    </citation>
    <scope>NUCLEOTIDE SEQUENCE [LARGE SCALE GENOMIC DNA]</scope>
    <source>
        <strain evidence="2">169a</strain>
    </source>
</reference>
<evidence type="ECO:0000256" key="1">
    <source>
        <dbReference type="SAM" id="MobiDB-lite"/>
    </source>
</evidence>
<feature type="compositionally biased region" description="Basic and acidic residues" evidence="1">
    <location>
        <begin position="442"/>
        <end position="457"/>
    </location>
</feature>
<dbReference type="InterPro" id="IPR036390">
    <property type="entry name" value="WH_DNA-bd_sf"/>
</dbReference>
<keyword evidence="3" id="KW-1185">Reference proteome</keyword>
<accession>A0AAQ3M972</accession>
<feature type="compositionally biased region" description="Low complexity" evidence="1">
    <location>
        <begin position="690"/>
        <end position="700"/>
    </location>
</feature>
<dbReference type="EMBL" id="CP138589">
    <property type="protein sequence ID" value="WPH03260.1"/>
    <property type="molecule type" value="Genomic_DNA"/>
</dbReference>
<organism evidence="2 3">
    <name type="scientific">Acrodontium crateriforme</name>
    <dbReference type="NCBI Taxonomy" id="150365"/>
    <lineage>
        <taxon>Eukaryota</taxon>
        <taxon>Fungi</taxon>
        <taxon>Dikarya</taxon>
        <taxon>Ascomycota</taxon>
        <taxon>Pezizomycotina</taxon>
        <taxon>Dothideomycetes</taxon>
        <taxon>Dothideomycetidae</taxon>
        <taxon>Mycosphaerellales</taxon>
        <taxon>Teratosphaeriaceae</taxon>
        <taxon>Acrodontium</taxon>
    </lineage>
</organism>
<feature type="compositionally biased region" description="Polar residues" evidence="1">
    <location>
        <begin position="517"/>
        <end position="538"/>
    </location>
</feature>
<evidence type="ECO:0000313" key="2">
    <source>
        <dbReference type="EMBL" id="WPH03260.1"/>
    </source>
</evidence>
<protein>
    <recommendedName>
        <fullName evidence="4">E3 ubiquitin-protein ligase</fullName>
    </recommendedName>
</protein>
<feature type="compositionally biased region" description="Basic and acidic residues" evidence="1">
    <location>
        <begin position="610"/>
        <end position="627"/>
    </location>
</feature>
<evidence type="ECO:0000313" key="3">
    <source>
        <dbReference type="Proteomes" id="UP001303373"/>
    </source>
</evidence>
<feature type="compositionally biased region" description="Basic and acidic residues" evidence="1">
    <location>
        <begin position="159"/>
        <end position="169"/>
    </location>
</feature>
<dbReference type="Proteomes" id="UP001303373">
    <property type="component" value="Chromosome 10"/>
</dbReference>
<dbReference type="Gene3D" id="1.10.10.2670">
    <property type="entry name" value="E3 ubiquitin-protein ligase"/>
    <property type="match status" value="1"/>
</dbReference>
<feature type="region of interest" description="Disordered" evidence="1">
    <location>
        <begin position="159"/>
        <end position="202"/>
    </location>
</feature>
<feature type="compositionally biased region" description="Low complexity" evidence="1">
    <location>
        <begin position="488"/>
        <end position="507"/>
    </location>
</feature>